<evidence type="ECO:0000259" key="3">
    <source>
        <dbReference type="PROSITE" id="PS50111"/>
    </source>
</evidence>
<sequence>MLGLTRRAHKPEALGEAGLDQPDTWRRAAVWLDGMPTAILVVDVDSGLILYANKASEALLATLPGLGHALVGASLETLRIDRDLARQVVARPEGGPLGGRLEAGGEIIDLLYSALPATEGRHALVTWWSATQQATIGRRFKSELATATGNIEAATDGLERASGDIRGIIEKTARDAQAMAAAAGELDRAVAEISGQLGRATSIGSAAAGEAQRAESCIRELAGSAATIDSVVGMIREIAEQTNLLALNATIEAARAGDAGRGFAVVAQEVKQLASQTARSTRDIAAQVAAIQLGTEAAVSAIETVNRIASEMQGVLTIIAAAVEEQSAATSNVAAIIGGVTHAVAETEGHTQNLGEGTQVLRQQTQGLGHAVERFIEAASIL</sequence>
<evidence type="ECO:0000256" key="1">
    <source>
        <dbReference type="ARBA" id="ARBA00023224"/>
    </source>
</evidence>
<dbReference type="Gene3D" id="3.30.450.20">
    <property type="entry name" value="PAS domain"/>
    <property type="match status" value="1"/>
</dbReference>
<feature type="domain" description="Methyl-accepting transducer" evidence="3">
    <location>
        <begin position="140"/>
        <end position="362"/>
    </location>
</feature>
<organism evidence="4 5">
    <name type="scientific">Arboricoccus pini</name>
    <dbReference type="NCBI Taxonomy" id="1963835"/>
    <lineage>
        <taxon>Bacteria</taxon>
        <taxon>Pseudomonadati</taxon>
        <taxon>Pseudomonadota</taxon>
        <taxon>Alphaproteobacteria</taxon>
        <taxon>Geminicoccales</taxon>
        <taxon>Geminicoccaceae</taxon>
        <taxon>Arboricoccus</taxon>
    </lineage>
</organism>
<dbReference type="Pfam" id="PF00015">
    <property type="entry name" value="MCPsignal"/>
    <property type="match status" value="1"/>
</dbReference>
<reference evidence="4 5" key="1">
    <citation type="submission" date="2017-06" db="EMBL/GenBank/DDBJ databases">
        <authorList>
            <person name="Kim H.J."/>
            <person name="Triplett B.A."/>
        </authorList>
    </citation>
    <scope>NUCLEOTIDE SEQUENCE [LARGE SCALE GENOMIC DNA]</scope>
    <source>
        <strain evidence="4 5">B29T1</strain>
    </source>
</reference>
<evidence type="ECO:0000313" key="4">
    <source>
        <dbReference type="EMBL" id="SNB70353.1"/>
    </source>
</evidence>
<evidence type="ECO:0000313" key="5">
    <source>
        <dbReference type="Proteomes" id="UP000197065"/>
    </source>
</evidence>
<dbReference type="InterPro" id="IPR004089">
    <property type="entry name" value="MCPsignal_dom"/>
</dbReference>
<dbReference type="SMART" id="SM00283">
    <property type="entry name" value="MA"/>
    <property type="match status" value="1"/>
</dbReference>
<dbReference type="PANTHER" id="PTHR32089">
    <property type="entry name" value="METHYL-ACCEPTING CHEMOTAXIS PROTEIN MCPB"/>
    <property type="match status" value="1"/>
</dbReference>
<dbReference type="Proteomes" id="UP000197065">
    <property type="component" value="Unassembled WGS sequence"/>
</dbReference>
<dbReference type="GO" id="GO:0016020">
    <property type="term" value="C:membrane"/>
    <property type="evidence" value="ECO:0007669"/>
    <property type="project" value="InterPro"/>
</dbReference>
<proteinExistence type="predicted"/>
<name>A0A212RDH1_9PROT</name>
<dbReference type="OrthoDB" id="9797364at2"/>
<dbReference type="SUPFAM" id="SSF58104">
    <property type="entry name" value="Methyl-accepting chemotaxis protein (MCP) signaling domain"/>
    <property type="match status" value="1"/>
</dbReference>
<dbReference type="EMBL" id="FYEH01000007">
    <property type="protein sequence ID" value="SNB70353.1"/>
    <property type="molecule type" value="Genomic_DNA"/>
</dbReference>
<dbReference type="PANTHER" id="PTHR32089:SF112">
    <property type="entry name" value="LYSOZYME-LIKE PROTEIN-RELATED"/>
    <property type="match status" value="1"/>
</dbReference>
<dbReference type="GO" id="GO:0007165">
    <property type="term" value="P:signal transduction"/>
    <property type="evidence" value="ECO:0007669"/>
    <property type="project" value="UniProtKB-KW"/>
</dbReference>
<protein>
    <submittedName>
        <fullName evidence="4">Methyl-accepting chemotaxis protein</fullName>
    </submittedName>
</protein>
<gene>
    <name evidence="4" type="ORF">SAMN07250955_107176</name>
</gene>
<keyword evidence="1 2" id="KW-0807">Transducer</keyword>
<dbReference type="AlphaFoldDB" id="A0A212RDH1"/>
<dbReference type="PROSITE" id="PS50111">
    <property type="entry name" value="CHEMOTAXIS_TRANSDUC_2"/>
    <property type="match status" value="1"/>
</dbReference>
<accession>A0A212RDH1</accession>
<dbReference type="Gene3D" id="1.10.287.950">
    <property type="entry name" value="Methyl-accepting chemotaxis protein"/>
    <property type="match status" value="1"/>
</dbReference>
<dbReference type="RefSeq" id="WP_088561738.1">
    <property type="nucleotide sequence ID" value="NZ_FYEH01000007.1"/>
</dbReference>
<keyword evidence="5" id="KW-1185">Reference proteome</keyword>
<evidence type="ECO:0000256" key="2">
    <source>
        <dbReference type="PROSITE-ProRule" id="PRU00284"/>
    </source>
</evidence>